<evidence type="ECO:0000256" key="1">
    <source>
        <dbReference type="SAM" id="SignalP"/>
    </source>
</evidence>
<sequence>MKKIILFILLLANGLSYAQVKVGSNPTSITPNVNLEVEATNGSKVVIKQDNGSMGIGTTTTPAQLNVEGNIKIVDGNQGTGKVLTSDATGLGSWQTPYSAPVGGGIGQIQAVQQTSDIIFTTQSLTDLPGISIPLLAGKTYLFEFQCLVELYFLSAAIKYGNNGSDIADLVGGMYLSRRNETTDPYPPYTTGVNQGITLNKSCLVSYTETRLPVSKLTGPTALQGASILVMQGIIKTNTAQNLIIQGTNDQIEPGFVTVIDNNSAKPVKFSNGTLSVTQLD</sequence>
<dbReference type="Proteomes" id="UP000245880">
    <property type="component" value="Unassembled WGS sequence"/>
</dbReference>
<dbReference type="OrthoDB" id="939966at2"/>
<evidence type="ECO:0000313" key="2">
    <source>
        <dbReference type="EMBL" id="PWJ52747.1"/>
    </source>
</evidence>
<dbReference type="EMBL" id="QGDT01000032">
    <property type="protein sequence ID" value="PWJ52747.1"/>
    <property type="molecule type" value="Genomic_DNA"/>
</dbReference>
<reference evidence="2 3" key="1">
    <citation type="submission" date="2018-03" db="EMBL/GenBank/DDBJ databases">
        <title>Genomic Encyclopedia of Archaeal and Bacterial Type Strains, Phase II (KMG-II): from individual species to whole genera.</title>
        <authorList>
            <person name="Goeker M."/>
        </authorList>
    </citation>
    <scope>NUCLEOTIDE SEQUENCE [LARGE SCALE GENOMIC DNA]</scope>
    <source>
        <strain evidence="2 3">DSM 100346</strain>
    </source>
</reference>
<accession>A0A316ARM3</accession>
<comment type="caution">
    <text evidence="2">The sequence shown here is derived from an EMBL/GenBank/DDBJ whole genome shotgun (WGS) entry which is preliminary data.</text>
</comment>
<gene>
    <name evidence="2" type="ORF">CLV98_1325</name>
</gene>
<evidence type="ECO:0000313" key="3">
    <source>
        <dbReference type="Proteomes" id="UP000245880"/>
    </source>
</evidence>
<keyword evidence="3" id="KW-1185">Reference proteome</keyword>
<dbReference type="RefSeq" id="WP_109678408.1">
    <property type="nucleotide sequence ID" value="NZ_QGDT01000032.1"/>
</dbReference>
<protein>
    <submittedName>
        <fullName evidence="2">Uncharacterized protein</fullName>
    </submittedName>
</protein>
<organism evidence="2 3">
    <name type="scientific">Dyadobacter jejuensis</name>
    <dbReference type="NCBI Taxonomy" id="1082580"/>
    <lineage>
        <taxon>Bacteria</taxon>
        <taxon>Pseudomonadati</taxon>
        <taxon>Bacteroidota</taxon>
        <taxon>Cytophagia</taxon>
        <taxon>Cytophagales</taxon>
        <taxon>Spirosomataceae</taxon>
        <taxon>Dyadobacter</taxon>
    </lineage>
</organism>
<dbReference type="AlphaFoldDB" id="A0A316ARM3"/>
<keyword evidence="1" id="KW-0732">Signal</keyword>
<feature type="chain" id="PRO_5016462048" evidence="1">
    <location>
        <begin position="19"/>
        <end position="281"/>
    </location>
</feature>
<name>A0A316ARM3_9BACT</name>
<proteinExistence type="predicted"/>
<feature type="signal peptide" evidence="1">
    <location>
        <begin position="1"/>
        <end position="18"/>
    </location>
</feature>